<accession>W9G6Z2</accession>
<gene>
    <name evidence="1" type="ORF">N865_11855</name>
</gene>
<protein>
    <submittedName>
        <fullName evidence="1">Uncharacterized protein</fullName>
    </submittedName>
</protein>
<organism evidence="1 2">
    <name type="scientific">Intrasporangium oryzae NRRL B-24470</name>
    <dbReference type="NCBI Taxonomy" id="1386089"/>
    <lineage>
        <taxon>Bacteria</taxon>
        <taxon>Bacillati</taxon>
        <taxon>Actinomycetota</taxon>
        <taxon>Actinomycetes</taxon>
        <taxon>Micrococcales</taxon>
        <taxon>Intrasporangiaceae</taxon>
        <taxon>Intrasporangium</taxon>
    </lineage>
</organism>
<dbReference type="Proteomes" id="UP000019489">
    <property type="component" value="Unassembled WGS sequence"/>
</dbReference>
<evidence type="ECO:0000313" key="1">
    <source>
        <dbReference type="EMBL" id="EWT01042.1"/>
    </source>
</evidence>
<sequence length="187" mass="20243">MDASTVAKAALETAVQDLLQGLAAGADDARYGRSFEAVGHELEAWCRVAPRGISMKGLDGAPDWLTHEMSAWELGERVRGLAMPRLRRLQPESEVPRALEGFVARTPLGKGRQCWASFALDVGKAATAARLGAAHLDDDEVNATVLTGLRKYRVTGFGEAAQRLATGPSSRLTRREARKYLSLGLER</sequence>
<dbReference type="EMBL" id="AWSA01000029">
    <property type="protein sequence ID" value="EWT01042.1"/>
    <property type="molecule type" value="Genomic_DNA"/>
</dbReference>
<reference evidence="1 2" key="1">
    <citation type="submission" date="2013-08" db="EMBL/GenBank/DDBJ databases">
        <title>Intrasporangium oryzae NRRL B-24470.</title>
        <authorList>
            <person name="Liu H."/>
            <person name="Wang G."/>
        </authorList>
    </citation>
    <scope>NUCLEOTIDE SEQUENCE [LARGE SCALE GENOMIC DNA]</scope>
    <source>
        <strain evidence="1 2">NRRL B-24470</strain>
    </source>
</reference>
<comment type="caution">
    <text evidence="1">The sequence shown here is derived from an EMBL/GenBank/DDBJ whole genome shotgun (WGS) entry which is preliminary data.</text>
</comment>
<proteinExistence type="predicted"/>
<evidence type="ECO:0000313" key="2">
    <source>
        <dbReference type="Proteomes" id="UP000019489"/>
    </source>
</evidence>
<name>W9G6Z2_9MICO</name>
<dbReference type="STRING" id="1386089.N865_11855"/>
<keyword evidence="2" id="KW-1185">Reference proteome</keyword>
<dbReference type="AlphaFoldDB" id="W9G6Z2"/>